<sequence>MMRIYSIRPSFYKTVQVFPHVLEALTEKQIEDIVENVDICELKESAESFFQAQICLEMQEISMRHSVTGKVFRMQCKQQYVEIDDERNPFYIFLKRKFRYIFTCASDFM</sequence>
<organism evidence="2 3">
    <name type="scientific">Amedibacillus dolichus</name>
    <dbReference type="NCBI Taxonomy" id="31971"/>
    <lineage>
        <taxon>Bacteria</taxon>
        <taxon>Bacillati</taxon>
        <taxon>Bacillota</taxon>
        <taxon>Erysipelotrichia</taxon>
        <taxon>Erysipelotrichales</taxon>
        <taxon>Erysipelotrichaceae</taxon>
        <taxon>Amedibacillus</taxon>
    </lineage>
</organism>
<evidence type="ECO:0000313" key="1">
    <source>
        <dbReference type="EMBL" id="MBS4884976.1"/>
    </source>
</evidence>
<evidence type="ECO:0000313" key="3">
    <source>
        <dbReference type="Proteomes" id="UP000284868"/>
    </source>
</evidence>
<proteinExistence type="predicted"/>
<name>A0A415NZ33_9FIRM</name>
<dbReference type="RefSeq" id="WP_004800638.1">
    <property type="nucleotide sequence ID" value="NZ_CABKNA010000002.1"/>
</dbReference>
<dbReference type="Proteomes" id="UP000753219">
    <property type="component" value="Unassembled WGS sequence"/>
</dbReference>
<gene>
    <name evidence="2" type="ORF">DWZ83_10210</name>
    <name evidence="1" type="ORF">KHZ85_09495</name>
</gene>
<evidence type="ECO:0000313" key="2">
    <source>
        <dbReference type="EMBL" id="RHM05753.1"/>
    </source>
</evidence>
<dbReference type="EMBL" id="JAGZMZ010000032">
    <property type="protein sequence ID" value="MBS4884976.1"/>
    <property type="molecule type" value="Genomic_DNA"/>
</dbReference>
<dbReference type="GeneID" id="92794061"/>
<dbReference type="AlphaFoldDB" id="A0A415NZ33"/>
<accession>A0A415NZ33</accession>
<dbReference type="Proteomes" id="UP000284868">
    <property type="component" value="Unassembled WGS sequence"/>
</dbReference>
<protein>
    <submittedName>
        <fullName evidence="2">Uncharacterized protein</fullName>
    </submittedName>
</protein>
<reference evidence="2 3" key="1">
    <citation type="submission" date="2018-08" db="EMBL/GenBank/DDBJ databases">
        <title>A genome reference for cultivated species of the human gut microbiota.</title>
        <authorList>
            <person name="Zou Y."/>
            <person name="Xue W."/>
            <person name="Luo G."/>
        </authorList>
    </citation>
    <scope>NUCLEOTIDE SEQUENCE [LARGE SCALE GENOMIC DNA]</scope>
    <source>
        <strain evidence="2 3">AF35-6BH</strain>
    </source>
</reference>
<reference evidence="1" key="2">
    <citation type="submission" date="2021-02" db="EMBL/GenBank/DDBJ databases">
        <title>Infant gut strain persistence is associated with maternal origin, phylogeny, and functional potential including surface adhesion and iron acquisition.</title>
        <authorList>
            <person name="Lou Y.C."/>
        </authorList>
    </citation>
    <scope>NUCLEOTIDE SEQUENCE</scope>
    <source>
        <strain evidence="1">L3_108_103G1_dasL3_108_103G1_concoct_2</strain>
    </source>
</reference>
<keyword evidence="3" id="KW-1185">Reference proteome</keyword>
<dbReference type="EMBL" id="QRPK01000096">
    <property type="protein sequence ID" value="RHM05753.1"/>
    <property type="molecule type" value="Genomic_DNA"/>
</dbReference>
<comment type="caution">
    <text evidence="2">The sequence shown here is derived from an EMBL/GenBank/DDBJ whole genome shotgun (WGS) entry which is preliminary data.</text>
</comment>